<organism evidence="9 10">
    <name type="scientific">Oerskovia rustica</name>
    <dbReference type="NCBI Taxonomy" id="2762237"/>
    <lineage>
        <taxon>Bacteria</taxon>
        <taxon>Bacillati</taxon>
        <taxon>Actinomycetota</taxon>
        <taxon>Actinomycetes</taxon>
        <taxon>Micrococcales</taxon>
        <taxon>Cellulomonadaceae</taxon>
        <taxon>Oerskovia</taxon>
    </lineage>
</organism>
<evidence type="ECO:0000256" key="3">
    <source>
        <dbReference type="ARBA" id="ARBA00023125"/>
    </source>
</evidence>
<evidence type="ECO:0000256" key="2">
    <source>
        <dbReference type="ARBA" id="ARBA00023015"/>
    </source>
</evidence>
<dbReference type="InterPro" id="IPR000792">
    <property type="entry name" value="Tscrpt_reg_LuxR_C"/>
</dbReference>
<feature type="domain" description="Response regulatory" evidence="8">
    <location>
        <begin position="34"/>
        <end position="154"/>
    </location>
</feature>
<dbReference type="RefSeq" id="WP_191791566.1">
    <property type="nucleotide sequence ID" value="NZ_JACSQQ010000012.1"/>
</dbReference>
<dbReference type="PROSITE" id="PS50110">
    <property type="entry name" value="RESPONSE_REGULATORY"/>
    <property type="match status" value="1"/>
</dbReference>
<feature type="region of interest" description="Disordered" evidence="6">
    <location>
        <begin position="1"/>
        <end position="29"/>
    </location>
</feature>
<dbReference type="InterPro" id="IPR016032">
    <property type="entry name" value="Sig_transdc_resp-reg_C-effctor"/>
</dbReference>
<proteinExistence type="predicted"/>
<name>A0ABR8RRQ7_9CELL</name>
<evidence type="ECO:0000256" key="6">
    <source>
        <dbReference type="SAM" id="MobiDB-lite"/>
    </source>
</evidence>
<feature type="compositionally biased region" description="Low complexity" evidence="6">
    <location>
        <begin position="1"/>
        <end position="22"/>
    </location>
</feature>
<keyword evidence="4" id="KW-0804">Transcription</keyword>
<dbReference type="InterPro" id="IPR011006">
    <property type="entry name" value="CheY-like_superfamily"/>
</dbReference>
<dbReference type="EMBL" id="JACSQQ010000012">
    <property type="protein sequence ID" value="MBD7950479.1"/>
    <property type="molecule type" value="Genomic_DNA"/>
</dbReference>
<reference evidence="9 10" key="1">
    <citation type="submission" date="2020-08" db="EMBL/GenBank/DDBJ databases">
        <title>A Genomic Blueprint of the Chicken Gut Microbiome.</title>
        <authorList>
            <person name="Gilroy R."/>
            <person name="Ravi A."/>
            <person name="Getino M."/>
            <person name="Pursley I."/>
            <person name="Horton D.L."/>
            <person name="Alikhan N.-F."/>
            <person name="Baker D."/>
            <person name="Gharbi K."/>
            <person name="Hall N."/>
            <person name="Watson M."/>
            <person name="Adriaenssens E.M."/>
            <person name="Foster-Nyarko E."/>
            <person name="Jarju S."/>
            <person name="Secka A."/>
            <person name="Antonio M."/>
            <person name="Oren A."/>
            <person name="Chaudhuri R."/>
            <person name="La Ragione R.M."/>
            <person name="Hildebrand F."/>
            <person name="Pallen M.J."/>
        </authorList>
    </citation>
    <scope>NUCLEOTIDE SEQUENCE [LARGE SCALE GENOMIC DNA]</scope>
    <source>
        <strain evidence="9 10">Sa4CUA1</strain>
    </source>
</reference>
<keyword evidence="2" id="KW-0805">Transcription regulation</keyword>
<evidence type="ECO:0000256" key="1">
    <source>
        <dbReference type="ARBA" id="ARBA00022553"/>
    </source>
</evidence>
<dbReference type="InterPro" id="IPR058245">
    <property type="entry name" value="NreC/VraR/RcsB-like_REC"/>
</dbReference>
<dbReference type="SMART" id="SM00421">
    <property type="entry name" value="HTH_LUXR"/>
    <property type="match status" value="1"/>
</dbReference>
<dbReference type="SUPFAM" id="SSF46894">
    <property type="entry name" value="C-terminal effector domain of the bipartite response regulators"/>
    <property type="match status" value="1"/>
</dbReference>
<evidence type="ECO:0000256" key="4">
    <source>
        <dbReference type="ARBA" id="ARBA00023163"/>
    </source>
</evidence>
<keyword evidence="1 5" id="KW-0597">Phosphoprotein</keyword>
<dbReference type="SMART" id="SM00448">
    <property type="entry name" value="REC"/>
    <property type="match status" value="1"/>
</dbReference>
<dbReference type="PRINTS" id="PR00038">
    <property type="entry name" value="HTHLUXR"/>
</dbReference>
<dbReference type="CDD" id="cd17535">
    <property type="entry name" value="REC_NarL-like"/>
    <property type="match status" value="1"/>
</dbReference>
<dbReference type="InterPro" id="IPR039420">
    <property type="entry name" value="WalR-like"/>
</dbReference>
<dbReference type="PROSITE" id="PS00622">
    <property type="entry name" value="HTH_LUXR_1"/>
    <property type="match status" value="1"/>
</dbReference>
<dbReference type="Gene3D" id="3.40.50.2300">
    <property type="match status" value="1"/>
</dbReference>
<comment type="caution">
    <text evidence="9">The sequence shown here is derived from an EMBL/GenBank/DDBJ whole genome shotgun (WGS) entry which is preliminary data.</text>
</comment>
<protein>
    <submittedName>
        <fullName evidence="9">Response regulator transcription factor</fullName>
    </submittedName>
</protein>
<evidence type="ECO:0000313" key="10">
    <source>
        <dbReference type="Proteomes" id="UP000641803"/>
    </source>
</evidence>
<dbReference type="SUPFAM" id="SSF52172">
    <property type="entry name" value="CheY-like"/>
    <property type="match status" value="1"/>
</dbReference>
<keyword evidence="10" id="KW-1185">Reference proteome</keyword>
<dbReference type="PANTHER" id="PTHR43214:SF24">
    <property type="entry name" value="TRANSCRIPTIONAL REGULATORY PROTEIN NARL-RELATED"/>
    <property type="match status" value="1"/>
</dbReference>
<feature type="domain" description="HTH luxR-type" evidence="7">
    <location>
        <begin position="172"/>
        <end position="237"/>
    </location>
</feature>
<accession>A0ABR8RRQ7</accession>
<evidence type="ECO:0000313" key="9">
    <source>
        <dbReference type="EMBL" id="MBD7950479.1"/>
    </source>
</evidence>
<evidence type="ECO:0000256" key="5">
    <source>
        <dbReference type="PROSITE-ProRule" id="PRU00169"/>
    </source>
</evidence>
<gene>
    <name evidence="9" type="ORF">H9652_08675</name>
</gene>
<dbReference type="Pfam" id="PF00196">
    <property type="entry name" value="GerE"/>
    <property type="match status" value="1"/>
</dbReference>
<feature type="modified residue" description="4-aspartylphosphate" evidence="5">
    <location>
        <position position="85"/>
    </location>
</feature>
<sequence>MTSTADRPSSSPTRPRTTVSATGTGAPSSAPTVRVLVVDDHPVVRSGLVGMLMAEPDLVVVGEAGDGREGVTLAHELGPDVVLMDLRMPVLDGVGATTEILASSAAGARRPRVVVLTTYETDTDILRAVEAGATGYLLKDTPRETLVAGIRAAARGETVLAPTVATRLVTTVRGAGERLTAREAQVLALVARGLSNPAIGRELFISEATVKTHLLRAFAKLGVDDRTRAVTVAIERGILPGA</sequence>
<dbReference type="CDD" id="cd06170">
    <property type="entry name" value="LuxR_C_like"/>
    <property type="match status" value="1"/>
</dbReference>
<dbReference type="PANTHER" id="PTHR43214">
    <property type="entry name" value="TWO-COMPONENT RESPONSE REGULATOR"/>
    <property type="match status" value="1"/>
</dbReference>
<keyword evidence="3" id="KW-0238">DNA-binding</keyword>
<evidence type="ECO:0000259" key="8">
    <source>
        <dbReference type="PROSITE" id="PS50110"/>
    </source>
</evidence>
<evidence type="ECO:0000259" key="7">
    <source>
        <dbReference type="PROSITE" id="PS50043"/>
    </source>
</evidence>
<dbReference type="InterPro" id="IPR001789">
    <property type="entry name" value="Sig_transdc_resp-reg_receiver"/>
</dbReference>
<dbReference type="Pfam" id="PF00072">
    <property type="entry name" value="Response_reg"/>
    <property type="match status" value="1"/>
</dbReference>
<dbReference type="Proteomes" id="UP000641803">
    <property type="component" value="Unassembled WGS sequence"/>
</dbReference>
<dbReference type="PROSITE" id="PS50043">
    <property type="entry name" value="HTH_LUXR_2"/>
    <property type="match status" value="1"/>
</dbReference>